<protein>
    <submittedName>
        <fullName evidence="5">Calmodulin-A-like</fullName>
    </submittedName>
</protein>
<dbReference type="FunFam" id="1.10.238.10:FF:000178">
    <property type="entry name" value="Calmodulin-2 A"/>
    <property type="match status" value="1"/>
</dbReference>
<keyword evidence="2" id="KW-0106">Calcium</keyword>
<name>A0A6P8HPL9_ACTTE</name>
<dbReference type="InterPro" id="IPR018247">
    <property type="entry name" value="EF_Hand_1_Ca_BS"/>
</dbReference>
<organism evidence="4 5">
    <name type="scientific">Actinia tenebrosa</name>
    <name type="common">Australian red waratah sea anemone</name>
    <dbReference type="NCBI Taxonomy" id="6105"/>
    <lineage>
        <taxon>Eukaryota</taxon>
        <taxon>Metazoa</taxon>
        <taxon>Cnidaria</taxon>
        <taxon>Anthozoa</taxon>
        <taxon>Hexacorallia</taxon>
        <taxon>Actiniaria</taxon>
        <taxon>Actiniidae</taxon>
        <taxon>Actinia</taxon>
    </lineage>
</organism>
<keyword evidence="4" id="KW-1185">Reference proteome</keyword>
<dbReference type="GO" id="GO:0005509">
    <property type="term" value="F:calcium ion binding"/>
    <property type="evidence" value="ECO:0007669"/>
    <property type="project" value="InterPro"/>
</dbReference>
<evidence type="ECO:0000256" key="1">
    <source>
        <dbReference type="ARBA" id="ARBA00022737"/>
    </source>
</evidence>
<evidence type="ECO:0000256" key="2">
    <source>
        <dbReference type="ARBA" id="ARBA00022837"/>
    </source>
</evidence>
<evidence type="ECO:0000313" key="4">
    <source>
        <dbReference type="Proteomes" id="UP000515163"/>
    </source>
</evidence>
<proteinExistence type="predicted"/>
<dbReference type="InParanoid" id="A0A6P8HPL9"/>
<dbReference type="GeneID" id="116291551"/>
<feature type="domain" description="EF-hand" evidence="3">
    <location>
        <begin position="43"/>
        <end position="78"/>
    </location>
</feature>
<dbReference type="SUPFAM" id="SSF47473">
    <property type="entry name" value="EF-hand"/>
    <property type="match status" value="1"/>
</dbReference>
<evidence type="ECO:0000259" key="3">
    <source>
        <dbReference type="PROSITE" id="PS50222"/>
    </source>
</evidence>
<dbReference type="OrthoDB" id="26525at2759"/>
<gene>
    <name evidence="5" type="primary">LOC116291551</name>
</gene>
<dbReference type="PROSITE" id="PS50222">
    <property type="entry name" value="EF_HAND_2"/>
    <property type="match status" value="3"/>
</dbReference>
<accession>A0A6P8HPL9</accession>
<dbReference type="RefSeq" id="XP_031554587.1">
    <property type="nucleotide sequence ID" value="XM_031698727.1"/>
</dbReference>
<dbReference type="Proteomes" id="UP000515163">
    <property type="component" value="Unplaced"/>
</dbReference>
<sequence length="157" mass="18435">MDKIPEEQLQELREAFIMFDQDGSGFICSKELNSIMRALGMNPTEDELQDMINEVDFDGNGVLDFPEFVQLMQDQKKPDEEEEELVNAFHVFDADGKGYIEASELRELLKNMDDKITEKELRDLLRFTHLDEDRKISFLEFANLIDPFREEKTMETE</sequence>
<dbReference type="GO" id="GO:0016460">
    <property type="term" value="C:myosin II complex"/>
    <property type="evidence" value="ECO:0007669"/>
    <property type="project" value="TreeGrafter"/>
</dbReference>
<reference evidence="5" key="1">
    <citation type="submission" date="2025-08" db="UniProtKB">
        <authorList>
            <consortium name="RefSeq"/>
        </authorList>
    </citation>
    <scope>IDENTIFICATION</scope>
    <source>
        <tissue evidence="5">Tentacle</tissue>
    </source>
</reference>
<dbReference type="Pfam" id="PF13499">
    <property type="entry name" value="EF-hand_7"/>
    <property type="match status" value="2"/>
</dbReference>
<dbReference type="PANTHER" id="PTHR23048:SF45">
    <property type="entry name" value="CALMODULIN LIKE 4"/>
    <property type="match status" value="1"/>
</dbReference>
<keyword evidence="1" id="KW-0677">Repeat</keyword>
<dbReference type="InterPro" id="IPR002048">
    <property type="entry name" value="EF_hand_dom"/>
</dbReference>
<feature type="domain" description="EF-hand" evidence="3">
    <location>
        <begin position="80"/>
        <end position="115"/>
    </location>
</feature>
<dbReference type="CDD" id="cd00051">
    <property type="entry name" value="EFh"/>
    <property type="match status" value="1"/>
</dbReference>
<dbReference type="InterPro" id="IPR011992">
    <property type="entry name" value="EF-hand-dom_pair"/>
</dbReference>
<dbReference type="PANTHER" id="PTHR23048">
    <property type="entry name" value="MYOSIN LIGHT CHAIN 1, 3"/>
    <property type="match status" value="1"/>
</dbReference>
<feature type="domain" description="EF-hand" evidence="3">
    <location>
        <begin position="7"/>
        <end position="42"/>
    </location>
</feature>
<evidence type="ECO:0000313" key="5">
    <source>
        <dbReference type="RefSeq" id="XP_031554587.1"/>
    </source>
</evidence>
<dbReference type="InterPro" id="IPR050230">
    <property type="entry name" value="CALM/Myosin/TropC-like"/>
</dbReference>
<dbReference type="AlphaFoldDB" id="A0A6P8HPL9"/>
<dbReference type="Gene3D" id="1.10.238.10">
    <property type="entry name" value="EF-hand"/>
    <property type="match status" value="2"/>
</dbReference>
<dbReference type="PROSITE" id="PS00018">
    <property type="entry name" value="EF_HAND_1"/>
    <property type="match status" value="2"/>
</dbReference>
<dbReference type="KEGG" id="aten:116291551"/>
<dbReference type="SMART" id="SM00054">
    <property type="entry name" value="EFh"/>
    <property type="match status" value="4"/>
</dbReference>